<organism evidence="2 3">
    <name type="scientific">Gracilibacillus boraciitolerans JCM 21714</name>
    <dbReference type="NCBI Taxonomy" id="1298598"/>
    <lineage>
        <taxon>Bacteria</taxon>
        <taxon>Bacillati</taxon>
        <taxon>Bacillota</taxon>
        <taxon>Bacilli</taxon>
        <taxon>Bacillales</taxon>
        <taxon>Bacillaceae</taxon>
        <taxon>Gracilibacillus</taxon>
    </lineage>
</organism>
<evidence type="ECO:0000256" key="1">
    <source>
        <dbReference type="SAM" id="Phobius"/>
    </source>
</evidence>
<evidence type="ECO:0000313" key="3">
    <source>
        <dbReference type="Proteomes" id="UP000019102"/>
    </source>
</evidence>
<dbReference type="EMBL" id="BAVS01000016">
    <property type="protein sequence ID" value="GAE93794.1"/>
    <property type="molecule type" value="Genomic_DNA"/>
</dbReference>
<dbReference type="RefSeq" id="WP_035724227.1">
    <property type="nucleotide sequence ID" value="NZ_BAVS01000016.1"/>
</dbReference>
<feature type="transmembrane region" description="Helical" evidence="1">
    <location>
        <begin position="9"/>
        <end position="28"/>
    </location>
</feature>
<dbReference type="OrthoDB" id="9943771at2"/>
<comment type="caution">
    <text evidence="2">The sequence shown here is derived from an EMBL/GenBank/DDBJ whole genome shotgun (WGS) entry which is preliminary data.</text>
</comment>
<proteinExistence type="predicted"/>
<protein>
    <submittedName>
        <fullName evidence="2">Uncharacterized protein</fullName>
    </submittedName>
</protein>
<name>W4VM00_9BACI</name>
<keyword evidence="1" id="KW-1133">Transmembrane helix</keyword>
<dbReference type="Proteomes" id="UP000019102">
    <property type="component" value="Unassembled WGS sequence"/>
</dbReference>
<dbReference type="AlphaFoldDB" id="W4VM00"/>
<reference evidence="2 3" key="1">
    <citation type="journal article" date="2014" name="Genome Announc.">
        <title>Draft Genome Sequence of the Boron-Tolerant and Moderately Halotolerant Bacterium Gracilibacillus boraciitolerans JCM 21714T.</title>
        <authorList>
            <person name="Ahmed I."/>
            <person name="Oshima K."/>
            <person name="Suda W."/>
            <person name="Kitamura K."/>
            <person name="Iida T."/>
            <person name="Ohmori Y."/>
            <person name="Fujiwara T."/>
            <person name="Hattori M."/>
            <person name="Ohkuma M."/>
        </authorList>
    </citation>
    <scope>NUCLEOTIDE SEQUENCE [LARGE SCALE GENOMIC DNA]</scope>
    <source>
        <strain evidence="2 3">JCM 21714</strain>
    </source>
</reference>
<feature type="transmembrane region" description="Helical" evidence="1">
    <location>
        <begin position="34"/>
        <end position="57"/>
    </location>
</feature>
<keyword evidence="1" id="KW-0812">Transmembrane</keyword>
<sequence length="73" mass="7973">MNFETMFNYIIRLTGLSFGAASTVLAFLDYAAWISVLMGLTGIGLGAASIIMAYRFAIGKVLMQKGRYEAIQL</sequence>
<keyword evidence="3" id="KW-1185">Reference proteome</keyword>
<keyword evidence="1" id="KW-0472">Membrane</keyword>
<gene>
    <name evidence="2" type="ORF">JCM21714_2899</name>
</gene>
<accession>W4VM00</accession>
<evidence type="ECO:0000313" key="2">
    <source>
        <dbReference type="EMBL" id="GAE93794.1"/>
    </source>
</evidence>